<dbReference type="InterPro" id="IPR007208">
    <property type="entry name" value="MrpF/PhaF-like"/>
</dbReference>
<evidence type="ECO:0000256" key="1">
    <source>
        <dbReference type="ARBA" id="ARBA00004651"/>
    </source>
</evidence>
<dbReference type="PANTHER" id="PTHR34702:SF1">
    <property type="entry name" value="NA(+)_H(+) ANTIPORTER SUBUNIT F"/>
    <property type="match status" value="1"/>
</dbReference>
<dbReference type="AlphaFoldDB" id="A0A133U3V7"/>
<feature type="transmembrane region" description="Helical" evidence="7">
    <location>
        <begin position="12"/>
        <end position="34"/>
    </location>
</feature>
<evidence type="ECO:0000256" key="7">
    <source>
        <dbReference type="SAM" id="Phobius"/>
    </source>
</evidence>
<keyword evidence="4 7" id="KW-0812">Transmembrane</keyword>
<name>A0A133U3V7_9EURY</name>
<protein>
    <recommendedName>
        <fullName evidence="10">Cation:proton antiporter</fullName>
    </recommendedName>
</protein>
<keyword evidence="3" id="KW-1003">Cell membrane</keyword>
<evidence type="ECO:0000256" key="5">
    <source>
        <dbReference type="ARBA" id="ARBA00022989"/>
    </source>
</evidence>
<organism evidence="8 9">
    <name type="scientific">candidate division MSBL1 archaeon SCGC-AAA259D14</name>
    <dbReference type="NCBI Taxonomy" id="1698261"/>
    <lineage>
        <taxon>Archaea</taxon>
        <taxon>Methanobacteriati</taxon>
        <taxon>Methanobacteriota</taxon>
        <taxon>candidate division MSBL1</taxon>
    </lineage>
</organism>
<sequence>MIEPWMEWVLWGVTIVFFISVVLCMVQAVIGAYISDRVVSIDALTSLTIAILGFLAAIYKKSIFLDVALVYALIAFVGTLAVSKYLEGRDIGE</sequence>
<reference evidence="8 9" key="1">
    <citation type="journal article" date="2016" name="Sci. Rep.">
        <title>Metabolic traits of an uncultured archaeal lineage -MSBL1- from brine pools of the Red Sea.</title>
        <authorList>
            <person name="Mwirichia R."/>
            <person name="Alam I."/>
            <person name="Rashid M."/>
            <person name="Vinu M."/>
            <person name="Ba-Alawi W."/>
            <person name="Anthony Kamau A."/>
            <person name="Kamanda Ngugi D."/>
            <person name="Goker M."/>
            <person name="Klenk H.P."/>
            <person name="Bajic V."/>
            <person name="Stingl U."/>
        </authorList>
    </citation>
    <scope>NUCLEOTIDE SEQUENCE [LARGE SCALE GENOMIC DNA]</scope>
    <source>
        <strain evidence="8">SCGC-AAA259D14</strain>
    </source>
</reference>
<dbReference type="GO" id="GO:0015385">
    <property type="term" value="F:sodium:proton antiporter activity"/>
    <property type="evidence" value="ECO:0007669"/>
    <property type="project" value="TreeGrafter"/>
</dbReference>
<evidence type="ECO:0000256" key="3">
    <source>
        <dbReference type="ARBA" id="ARBA00022475"/>
    </source>
</evidence>
<comment type="subcellular location">
    <subcellularLocation>
        <location evidence="1">Cell membrane</location>
        <topology evidence="1">Multi-pass membrane protein</topology>
    </subcellularLocation>
</comment>
<dbReference type="Proteomes" id="UP000070589">
    <property type="component" value="Unassembled WGS sequence"/>
</dbReference>
<keyword evidence="2" id="KW-0813">Transport</keyword>
<proteinExistence type="predicted"/>
<evidence type="ECO:0008006" key="10">
    <source>
        <dbReference type="Google" id="ProtNLM"/>
    </source>
</evidence>
<keyword evidence="9" id="KW-1185">Reference proteome</keyword>
<dbReference type="EMBL" id="LHXL01000074">
    <property type="protein sequence ID" value="KXA88863.1"/>
    <property type="molecule type" value="Genomic_DNA"/>
</dbReference>
<evidence type="ECO:0000256" key="2">
    <source>
        <dbReference type="ARBA" id="ARBA00022448"/>
    </source>
</evidence>
<evidence type="ECO:0000313" key="9">
    <source>
        <dbReference type="Proteomes" id="UP000070589"/>
    </source>
</evidence>
<dbReference type="Pfam" id="PF04066">
    <property type="entry name" value="MrpF_PhaF"/>
    <property type="match status" value="1"/>
</dbReference>
<evidence type="ECO:0000313" key="8">
    <source>
        <dbReference type="EMBL" id="KXA88863.1"/>
    </source>
</evidence>
<feature type="transmembrane region" description="Helical" evidence="7">
    <location>
        <begin position="65"/>
        <end position="86"/>
    </location>
</feature>
<dbReference type="PANTHER" id="PTHR34702">
    <property type="entry name" value="NA(+)/H(+) ANTIPORTER SUBUNIT F1"/>
    <property type="match status" value="1"/>
</dbReference>
<accession>A0A133U3V7</accession>
<comment type="caution">
    <text evidence="8">The sequence shown here is derived from an EMBL/GenBank/DDBJ whole genome shotgun (WGS) entry which is preliminary data.</text>
</comment>
<feature type="transmembrane region" description="Helical" evidence="7">
    <location>
        <begin position="41"/>
        <end position="59"/>
    </location>
</feature>
<gene>
    <name evidence="8" type="ORF">AKJ62_04315</name>
</gene>
<evidence type="ECO:0000256" key="4">
    <source>
        <dbReference type="ARBA" id="ARBA00022692"/>
    </source>
</evidence>
<keyword evidence="6 7" id="KW-0472">Membrane</keyword>
<dbReference type="GO" id="GO:0005886">
    <property type="term" value="C:plasma membrane"/>
    <property type="evidence" value="ECO:0007669"/>
    <property type="project" value="UniProtKB-SubCell"/>
</dbReference>
<evidence type="ECO:0000256" key="6">
    <source>
        <dbReference type="ARBA" id="ARBA00023136"/>
    </source>
</evidence>
<keyword evidence="5 7" id="KW-1133">Transmembrane helix</keyword>